<dbReference type="GO" id="GO:1990116">
    <property type="term" value="P:ribosome-associated ubiquitin-dependent protein catabolic process"/>
    <property type="evidence" value="ECO:0007669"/>
    <property type="project" value="TreeGrafter"/>
</dbReference>
<dbReference type="EMBL" id="HF935907">
    <property type="protein sequence ID" value="CCX32746.1"/>
    <property type="molecule type" value="Genomic_DNA"/>
</dbReference>
<keyword evidence="10" id="KW-1185">Reference proteome</keyword>
<evidence type="ECO:0000259" key="8">
    <source>
        <dbReference type="Pfam" id="PF11923"/>
    </source>
</evidence>
<dbReference type="GO" id="GO:0072344">
    <property type="term" value="P:rescue of stalled ribosome"/>
    <property type="evidence" value="ECO:0007669"/>
    <property type="project" value="TreeGrafter"/>
</dbReference>
<feature type="compositionally biased region" description="Basic and acidic residues" evidence="6">
    <location>
        <begin position="929"/>
        <end position="970"/>
    </location>
</feature>
<dbReference type="PANTHER" id="PTHR15239:SF6">
    <property type="entry name" value="RIBOSOME QUALITY CONTROL COMPLEX SUBUNIT NEMF"/>
    <property type="match status" value="1"/>
</dbReference>
<evidence type="ECO:0000313" key="10">
    <source>
        <dbReference type="Proteomes" id="UP000018144"/>
    </source>
</evidence>
<proteinExistence type="inferred from homology"/>
<dbReference type="OrthoDB" id="207084at2759"/>
<protein>
    <recommendedName>
        <fullName evidence="5">Ribosome quality control complex subunit 2</fullName>
    </recommendedName>
</protein>
<dbReference type="Proteomes" id="UP000018144">
    <property type="component" value="Unassembled WGS sequence"/>
</dbReference>
<evidence type="ECO:0000256" key="4">
    <source>
        <dbReference type="ARBA" id="ARBA00023054"/>
    </source>
</evidence>
<evidence type="ECO:0000259" key="7">
    <source>
        <dbReference type="Pfam" id="PF05670"/>
    </source>
</evidence>
<evidence type="ECO:0000313" key="9">
    <source>
        <dbReference type="EMBL" id="CCX32746.1"/>
    </source>
</evidence>
<dbReference type="InterPro" id="IPR021846">
    <property type="entry name" value="NFACT-C"/>
</dbReference>
<reference evidence="9 10" key="1">
    <citation type="journal article" date="2013" name="PLoS Genet.">
        <title>The genome and development-dependent transcriptomes of Pyronema confluens: a window into fungal evolution.</title>
        <authorList>
            <person name="Traeger S."/>
            <person name="Altegoer F."/>
            <person name="Freitag M."/>
            <person name="Gabaldon T."/>
            <person name="Kempken F."/>
            <person name="Kumar A."/>
            <person name="Marcet-Houben M."/>
            <person name="Poggeler S."/>
            <person name="Stajich J.E."/>
            <person name="Nowrousian M."/>
        </authorList>
    </citation>
    <scope>NUCLEOTIDE SEQUENCE [LARGE SCALE GENOMIC DNA]</scope>
    <source>
        <strain evidence="10">CBS 100304</strain>
        <tissue evidence="9">Vegetative mycelium</tissue>
    </source>
</reference>
<dbReference type="InterPro" id="IPR051608">
    <property type="entry name" value="RQC_Subunit_NEMF"/>
</dbReference>
<feature type="domain" description="NFACT protein C-terminal" evidence="8">
    <location>
        <begin position="983"/>
        <end position="1075"/>
    </location>
</feature>
<dbReference type="Pfam" id="PF05670">
    <property type="entry name" value="NFACT-R_1"/>
    <property type="match status" value="1"/>
</dbReference>
<dbReference type="GO" id="GO:0005737">
    <property type="term" value="C:cytoplasm"/>
    <property type="evidence" value="ECO:0007669"/>
    <property type="project" value="UniProtKB-SubCell"/>
</dbReference>
<feature type="compositionally biased region" description="Basic residues" evidence="6">
    <location>
        <begin position="891"/>
        <end position="901"/>
    </location>
</feature>
<feature type="region of interest" description="Disordered" evidence="6">
    <location>
        <begin position="479"/>
        <end position="515"/>
    </location>
</feature>
<gene>
    <name evidence="9" type="ORF">PCON_13597</name>
</gene>
<feature type="compositionally biased region" description="Polar residues" evidence="6">
    <location>
        <begin position="862"/>
        <end position="884"/>
    </location>
</feature>
<feature type="region of interest" description="Disordered" evidence="6">
    <location>
        <begin position="1076"/>
        <end position="1105"/>
    </location>
</feature>
<evidence type="ECO:0000256" key="5">
    <source>
        <dbReference type="ARBA" id="ARBA00070414"/>
    </source>
</evidence>
<keyword evidence="4" id="KW-0175">Coiled coil</keyword>
<dbReference type="OMA" id="MFLEFFA"/>
<dbReference type="Pfam" id="PF11923">
    <property type="entry name" value="NFACT-C"/>
    <property type="match status" value="1"/>
</dbReference>
<dbReference type="GO" id="GO:0000049">
    <property type="term" value="F:tRNA binding"/>
    <property type="evidence" value="ECO:0007669"/>
    <property type="project" value="TreeGrafter"/>
</dbReference>
<comment type="similarity">
    <text evidence="2">Belongs to the NEMF family.</text>
</comment>
<feature type="compositionally biased region" description="Basic residues" evidence="6">
    <location>
        <begin position="1096"/>
        <end position="1105"/>
    </location>
</feature>
<dbReference type="AlphaFoldDB" id="U4LVQ2"/>
<keyword evidence="3" id="KW-0963">Cytoplasm</keyword>
<feature type="compositionally biased region" description="Acidic residues" evidence="6">
    <location>
        <begin position="762"/>
        <end position="775"/>
    </location>
</feature>
<accession>U4LVQ2</accession>
<feature type="compositionally biased region" description="Basic and acidic residues" evidence="6">
    <location>
        <begin position="734"/>
        <end position="746"/>
    </location>
</feature>
<dbReference type="STRING" id="1076935.U4LVQ2"/>
<feature type="domain" description="NFACT RNA-binding" evidence="7">
    <location>
        <begin position="589"/>
        <end position="702"/>
    </location>
</feature>
<feature type="region of interest" description="Disordered" evidence="6">
    <location>
        <begin position="177"/>
        <end position="196"/>
    </location>
</feature>
<dbReference type="PANTHER" id="PTHR15239">
    <property type="entry name" value="NUCLEAR EXPORT MEDIATOR FACTOR NEMF"/>
    <property type="match status" value="1"/>
</dbReference>
<evidence type="ECO:0000256" key="6">
    <source>
        <dbReference type="SAM" id="MobiDB-lite"/>
    </source>
</evidence>
<sequence length="1105" mass="122388">MKQRFSSLDLQIISHEISTTLVGYRLSNLYDLTSRIFLLKFAKPDSKHLVVIDSGFRVHLTSFTRETSPTPSSFTSKLRKYLRTRRLTAVEQLGVDRILRLTFSDGLYYLFLEFFAGGNVILTDGEMTQLAVLRSVPANDDGTGECRVGAKYDATGKPRGEVSRERIVTALKDAVEDGKATDEPADAPKQPAKKFQKKKKKVDTALKRVLGARMSEFSPTLIEHALLGVGVDPGSKAEQVLADEELLEKVFAAFNEAAEIIRDLTTEGSIKKGYIIAKKPLEAVPKEKKDETKEKKTVAFGAFGSTEAVESEKQQEVQEEGEAKGLVFDDFHPFLPRQFVNVPGVKTLEYEGFNKTVDTFYSSIEAQKLESRLKEREIAAQKRLESARMDHQKRVEGLRDVQDLNIRKASTLELNSSRVEEAIAAVNGLIAQGMDWVQIARLIENEQKRGNAVAELIQLPLKLDQNKITLKLREVEFDDDDEEGTNKFDGFSDDEDEDEEEAENEKETEDKPSKAPLKIDVDLALTSYANARSYYDEKRSAAEKEVKTLKSSEKALKSTERKVQADLKKGLKNEKQLLRPVRQPLWFEKFLFFVSSDGYLVLGGRDAMQNEYLYKRHFKRGDVYLHADIDGATSVIVKNNPATPNAPIPPSTLQQAGTLAVATSTAWDSKAGMSAWWVDFEQVSKTGSTGEYLAPGVFNIKGNKNFLPPAQLVLGYGVLWRVDEESKKRHMKHRVEQPQEESSKTEDAEEQKDDSVPTQEEAKDDSDEDFPDVEIPESTPTAEPAAESDEEDFPDVEIPEQEAEEDEASEASEAEAEQPGHSEPHPTPASFTPAAPGTPIAGRKHLTAKQRRDLKKGKTLSDPVTPTEPSRSSTPAPSIASTQKAPAALPRGKKTKNKRAAQKYAHQSEEDRQLALAVLGVAKPAAASDVKEETPKETPEARKQRLREQHQRAQEKGMAEEAKRLEAREAGEEEDDEDAIRDTPLDALIADPFDDDVVLDAIPVCAPWGAMGKYKWRVKIQPGAQKKGKAIREVWGGWVNPGKKGDGMRGTQKELVAAWKESELVSCVGVSKVKVFSSGGGAGKGDGEKKGAPQKGAKRGKGSKR</sequence>
<comment type="subcellular location">
    <subcellularLocation>
        <location evidence="1">Cytoplasm</location>
    </subcellularLocation>
</comment>
<evidence type="ECO:0000256" key="1">
    <source>
        <dbReference type="ARBA" id="ARBA00004496"/>
    </source>
</evidence>
<feature type="compositionally biased region" description="Basic residues" evidence="6">
    <location>
        <begin position="842"/>
        <end position="858"/>
    </location>
</feature>
<dbReference type="GO" id="GO:1990112">
    <property type="term" value="C:RQC complex"/>
    <property type="evidence" value="ECO:0007669"/>
    <property type="project" value="TreeGrafter"/>
</dbReference>
<organism evidence="9 10">
    <name type="scientific">Pyronema omphalodes (strain CBS 100304)</name>
    <name type="common">Pyronema confluens</name>
    <dbReference type="NCBI Taxonomy" id="1076935"/>
    <lineage>
        <taxon>Eukaryota</taxon>
        <taxon>Fungi</taxon>
        <taxon>Dikarya</taxon>
        <taxon>Ascomycota</taxon>
        <taxon>Pezizomycotina</taxon>
        <taxon>Pezizomycetes</taxon>
        <taxon>Pezizales</taxon>
        <taxon>Pyronemataceae</taxon>
        <taxon>Pyronema</taxon>
    </lineage>
</organism>
<evidence type="ECO:0000256" key="3">
    <source>
        <dbReference type="ARBA" id="ARBA00022490"/>
    </source>
</evidence>
<dbReference type="eggNOG" id="KOG2030">
    <property type="taxonomic scope" value="Eukaryota"/>
</dbReference>
<dbReference type="InterPro" id="IPR008532">
    <property type="entry name" value="NFACT_RNA-bd"/>
</dbReference>
<dbReference type="Pfam" id="PF05833">
    <property type="entry name" value="NFACT_N"/>
    <property type="match status" value="1"/>
</dbReference>
<evidence type="ECO:0000256" key="2">
    <source>
        <dbReference type="ARBA" id="ARBA00008318"/>
    </source>
</evidence>
<dbReference type="FunFam" id="2.30.310.10:FF:000003">
    <property type="entry name" value="Zinc knuckle domain containing protein"/>
    <property type="match status" value="1"/>
</dbReference>
<feature type="region of interest" description="Disordered" evidence="6">
    <location>
        <begin position="730"/>
        <end position="981"/>
    </location>
</feature>
<name>U4LVQ2_PYROM</name>
<feature type="compositionally biased region" description="Acidic residues" evidence="6">
    <location>
        <begin position="786"/>
        <end position="816"/>
    </location>
</feature>
<feature type="compositionally biased region" description="Acidic residues" evidence="6">
    <location>
        <begin position="491"/>
        <end position="507"/>
    </location>
</feature>
<dbReference type="Gene3D" id="2.30.310.10">
    <property type="entry name" value="ibrinogen binding protein from staphylococcus aureus domain"/>
    <property type="match status" value="1"/>
</dbReference>
<dbReference type="GO" id="GO:0043023">
    <property type="term" value="F:ribosomal large subunit binding"/>
    <property type="evidence" value="ECO:0007669"/>
    <property type="project" value="TreeGrafter"/>
</dbReference>